<geneLocation type="plasmid" evidence="4">
    <name>unnamed1</name>
</geneLocation>
<evidence type="ECO:0000256" key="2">
    <source>
        <dbReference type="SAM" id="MobiDB-lite"/>
    </source>
</evidence>
<dbReference type="EMBL" id="CP109536">
    <property type="protein sequence ID" value="WTZ00441.1"/>
    <property type="molecule type" value="Genomic_DNA"/>
</dbReference>
<dbReference type="SUPFAM" id="SSF55464">
    <property type="entry name" value="Origin of replication-binding domain, RBD-like"/>
    <property type="match status" value="1"/>
</dbReference>
<dbReference type="InterPro" id="IPR014862">
    <property type="entry name" value="TrwC"/>
</dbReference>
<dbReference type="RefSeq" id="WP_331762940.1">
    <property type="nucleotide sequence ID" value="NZ_CP109536.1"/>
</dbReference>
<dbReference type="NCBIfam" id="NF041492">
    <property type="entry name" value="MobF"/>
    <property type="match status" value="1"/>
</dbReference>
<dbReference type="SUPFAM" id="SSF52540">
    <property type="entry name" value="P-loop containing nucleoside triphosphate hydrolases"/>
    <property type="match status" value="1"/>
</dbReference>
<dbReference type="CDD" id="cd17933">
    <property type="entry name" value="DEXSc_RecD-like"/>
    <property type="match status" value="1"/>
</dbReference>
<dbReference type="Pfam" id="PF13604">
    <property type="entry name" value="AAA_30"/>
    <property type="match status" value="1"/>
</dbReference>
<feature type="coiled-coil region" evidence="1">
    <location>
        <begin position="1129"/>
        <end position="1167"/>
    </location>
</feature>
<dbReference type="InterPro" id="IPR027417">
    <property type="entry name" value="P-loop_NTPase"/>
</dbReference>
<feature type="region of interest" description="Disordered" evidence="2">
    <location>
        <begin position="1044"/>
        <end position="1064"/>
    </location>
</feature>
<evidence type="ECO:0000313" key="4">
    <source>
        <dbReference type="EMBL" id="WTZ00441.1"/>
    </source>
</evidence>
<proteinExistence type="predicted"/>
<keyword evidence="4" id="KW-0614">Plasmid</keyword>
<organism evidence="4">
    <name type="scientific">Streptomyces sp. NBC_01401</name>
    <dbReference type="NCBI Taxonomy" id="2903854"/>
    <lineage>
        <taxon>Bacteria</taxon>
        <taxon>Bacillati</taxon>
        <taxon>Actinomycetota</taxon>
        <taxon>Actinomycetes</taxon>
        <taxon>Kitasatosporales</taxon>
        <taxon>Streptomycetaceae</taxon>
        <taxon>Streptomyces</taxon>
    </lineage>
</organism>
<gene>
    <name evidence="4" type="ORF">OG626_36430</name>
</gene>
<dbReference type="Gene3D" id="3.40.50.300">
    <property type="entry name" value="P-loop containing nucleotide triphosphate hydrolases"/>
    <property type="match status" value="2"/>
</dbReference>
<name>A0AAU3H761_9ACTN</name>
<sequence length="1302" mass="139788">MAWVSRIVDMEQVEYRLSENSGCYVRLDGQAAGDAPDPVTMTVTADAQIDHRMAAVENSGLVWLGEGLADVGLVAGVSLDEAGKQAARALACGVHPWTGEQFVAAELRAHPKAQLVGARLVEAIGQAAAAAGGKPEDLLAGTPKQQRKYATLARMVHAQGERHRLQVDSLRRIARAAGIDLADVYGADELARARAHEKDRVNVRVRAYDVVADLPKSASTLWALLGPRREAEFRSLVHEAKRDAFAELERWIGYSVASAEGERHRIAAGGLLGWSVEHQSARPVDDTPGDPHLHVHLVVVNAARCEDGEWRAIANGGMDLHRHARAFDALFKARVRALASERFGVRYERDGRTGAWEVIGIPATLRAHYSRRAALVDALAGADAGREEKLRVSAETRRAKHDEGDIDLHAHWRERAESLGIDVDAMIAAAAPGPGPSGGLAADGPQGPQIPPPDAIAVEVFDPEHGLTSSDKEFQRAQLLAAVANACPYGLDAAALDALADQVLAVPGHARALPHRGSTTMSNTDRFTTQDILDAERVIVDQARSRYACGAAQLTEDQAGAALGVFEVASGFALGDEQRAAVRRLLTTGHGVDTVIGVAGSGKTSLMEACRTGWDAVGMTCAGASLSAVAAQNLFEASGIPVSTVASWLQRVERGEGLRGIDVLVLDEAVMTDDRSLARLLTAADATGTKVIGVGDPQQLQAVGPGGGFEEIHRLVRGTVLRTNRCQKDAAERLALEVWRDGARDQALRMFADGGRVHATDTAEQAHKEILAAWNQQRRRWSDPHDSVENLVVLAARNADVEALNAGAQALRRAAGELGTAHTYARPRGERLTLAVGDIVRVRQNDHRSRRGAGPDVLNGYRAVVTALDDAHNVRITWRRESGSHGQAWLSPGQVGHGALSLGYAMTIAASQGLTSDTALLYGLGGNAYALYPGITRARGENHLWLPTAALENEETRARLGEPGSDTERLDRALHAYAVLLKQDRPAGMVSDQLRAAPEPVAPAVGVPVFPAWDDREARPYGALADADLAAREAELTRRAAQADHRASERARAATDGAAELAQQPGQQIADNVETLIDTAAQLLHRSQRDAESAERARAAATSAREVCASLQRATGRSRIALRLAGTSRGEQQQLIVQYEQQSEAAEREHEMRLQAAADARQEAERTLESSPYTRALWDQAGGGPQSTAVRLKALATMRQQLPALATQADRDRTEAVRAARAAVVDLRARAETLRADAGRAGEERGLRRRIAEEFPVQHHAEARRRDRFAVQQAQLAAQWRGTRVPRREGPSAPAGGPRISM</sequence>
<evidence type="ECO:0000259" key="3">
    <source>
        <dbReference type="Pfam" id="PF08751"/>
    </source>
</evidence>
<feature type="compositionally biased region" description="Basic and acidic residues" evidence="2">
    <location>
        <begin position="1044"/>
        <end position="1053"/>
    </location>
</feature>
<feature type="domain" description="TrwC relaxase" evidence="3">
    <location>
        <begin position="61"/>
        <end position="418"/>
    </location>
</feature>
<evidence type="ECO:0000256" key="1">
    <source>
        <dbReference type="SAM" id="Coils"/>
    </source>
</evidence>
<feature type="region of interest" description="Disordered" evidence="2">
    <location>
        <begin position="1277"/>
        <end position="1302"/>
    </location>
</feature>
<dbReference type="CDD" id="cd18809">
    <property type="entry name" value="SF1_C_RecD"/>
    <property type="match status" value="1"/>
</dbReference>
<keyword evidence="1" id="KW-0175">Coiled coil</keyword>
<dbReference type="Pfam" id="PF08751">
    <property type="entry name" value="TrwC"/>
    <property type="match status" value="1"/>
</dbReference>
<reference evidence="4" key="1">
    <citation type="submission" date="2022-10" db="EMBL/GenBank/DDBJ databases">
        <title>The complete genomes of actinobacterial strains from the NBC collection.</title>
        <authorList>
            <person name="Joergensen T.S."/>
            <person name="Alvarez Arevalo M."/>
            <person name="Sterndorff E.B."/>
            <person name="Faurdal D."/>
            <person name="Vuksanovic O."/>
            <person name="Mourched A.-S."/>
            <person name="Charusanti P."/>
            <person name="Shaw S."/>
            <person name="Blin K."/>
            <person name="Weber T."/>
        </authorList>
    </citation>
    <scope>NUCLEOTIDE SEQUENCE</scope>
    <source>
        <strain evidence="4">NBC_01401</strain>
        <plasmid evidence="4">unnamed1</plasmid>
    </source>
</reference>
<protein>
    <submittedName>
        <fullName evidence="4">AAA family ATPase</fullName>
    </submittedName>
</protein>
<dbReference type="Gene3D" id="2.30.30.940">
    <property type="match status" value="1"/>
</dbReference>
<accession>A0AAU3H761</accession>